<evidence type="ECO:0000313" key="2">
    <source>
        <dbReference type="EMBL" id="TGO58322.1"/>
    </source>
</evidence>
<evidence type="ECO:0000313" key="3">
    <source>
        <dbReference type="Proteomes" id="UP000297527"/>
    </source>
</evidence>
<sequence length="169" mass="18545">MTAPYTSYINSLALTHPSAMITPKSVSEYTGAAAQRFDWQTFNIHYLQVELISAEMRRLLSDRKPLRKLHLIAVVAGGSSDLPFISLIPRHSGTIGRDLAIRLEAVEGPKLDFVGGKSTVGDFLEDAAMKPQNKEFVVGVEKDFIIEISSEEISNEEEPGSTAPESPEI</sequence>
<evidence type="ECO:0000256" key="1">
    <source>
        <dbReference type="SAM" id="MobiDB-lite"/>
    </source>
</evidence>
<dbReference type="AlphaFoldDB" id="A0A4Z1IFD6"/>
<organism evidence="2 3">
    <name type="scientific">Botryotinia convoluta</name>
    <dbReference type="NCBI Taxonomy" id="54673"/>
    <lineage>
        <taxon>Eukaryota</taxon>
        <taxon>Fungi</taxon>
        <taxon>Dikarya</taxon>
        <taxon>Ascomycota</taxon>
        <taxon>Pezizomycotina</taxon>
        <taxon>Leotiomycetes</taxon>
        <taxon>Helotiales</taxon>
        <taxon>Sclerotiniaceae</taxon>
        <taxon>Botryotinia</taxon>
    </lineage>
</organism>
<comment type="caution">
    <text evidence="2">The sequence shown here is derived from an EMBL/GenBank/DDBJ whole genome shotgun (WGS) entry which is preliminary data.</text>
</comment>
<name>A0A4Z1IFD6_9HELO</name>
<accession>A0A4Z1IFD6</accession>
<protein>
    <submittedName>
        <fullName evidence="2">Uncharacterized protein</fullName>
    </submittedName>
</protein>
<dbReference type="Proteomes" id="UP000297527">
    <property type="component" value="Unassembled WGS sequence"/>
</dbReference>
<proteinExistence type="predicted"/>
<dbReference type="OrthoDB" id="10321135at2759"/>
<feature type="region of interest" description="Disordered" evidence="1">
    <location>
        <begin position="150"/>
        <end position="169"/>
    </location>
</feature>
<feature type="compositionally biased region" description="Acidic residues" evidence="1">
    <location>
        <begin position="150"/>
        <end position="159"/>
    </location>
</feature>
<dbReference type="EMBL" id="PQXN01000056">
    <property type="protein sequence ID" value="TGO58322.1"/>
    <property type="molecule type" value="Genomic_DNA"/>
</dbReference>
<reference evidence="2 3" key="1">
    <citation type="submission" date="2017-12" db="EMBL/GenBank/DDBJ databases">
        <title>Comparative genomics of Botrytis spp.</title>
        <authorList>
            <person name="Valero-Jimenez C.A."/>
            <person name="Tapia P."/>
            <person name="Veloso J."/>
            <person name="Silva-Moreno E."/>
            <person name="Staats M."/>
            <person name="Valdes J.H."/>
            <person name="Van Kan J.A.L."/>
        </authorList>
    </citation>
    <scope>NUCLEOTIDE SEQUENCE [LARGE SCALE GENOMIC DNA]</scope>
    <source>
        <strain evidence="2 3">MUCL11595</strain>
    </source>
</reference>
<gene>
    <name evidence="2" type="ORF">BCON_0056g00140</name>
</gene>
<keyword evidence="3" id="KW-1185">Reference proteome</keyword>